<evidence type="ECO:0000256" key="6">
    <source>
        <dbReference type="RuleBase" id="RU000586"/>
    </source>
</evidence>
<evidence type="ECO:0000256" key="3">
    <source>
        <dbReference type="ARBA" id="ARBA00022240"/>
    </source>
</evidence>
<dbReference type="GO" id="GO:0004379">
    <property type="term" value="F:glycylpeptide N-tetradecanoyltransferase activity"/>
    <property type="evidence" value="ECO:0007669"/>
    <property type="project" value="UniProtKB-EC"/>
</dbReference>
<gene>
    <name evidence="10" type="ORF">BCR33DRAFT_655115</name>
</gene>
<dbReference type="Pfam" id="PF01233">
    <property type="entry name" value="NMT"/>
    <property type="match status" value="1"/>
</dbReference>
<dbReference type="STRING" id="329046.A0A1Y2D0W2"/>
<dbReference type="InterPro" id="IPR022676">
    <property type="entry name" value="NMT_N"/>
</dbReference>
<evidence type="ECO:0000313" key="11">
    <source>
        <dbReference type="Proteomes" id="UP000193642"/>
    </source>
</evidence>
<dbReference type="InterPro" id="IPR016181">
    <property type="entry name" value="Acyl_CoA_acyltransferase"/>
</dbReference>
<evidence type="ECO:0000256" key="5">
    <source>
        <dbReference type="ARBA" id="ARBA00023315"/>
    </source>
</evidence>
<proteinExistence type="inferred from homology"/>
<dbReference type="EMBL" id="MCGO01000002">
    <property type="protein sequence ID" value="ORY52933.1"/>
    <property type="molecule type" value="Genomic_DNA"/>
</dbReference>
<keyword evidence="5 6" id="KW-0012">Acyltransferase</keyword>
<name>A0A1Y2D0W2_9FUNG</name>
<comment type="similarity">
    <text evidence="1 7">Belongs to the NMT family.</text>
</comment>
<dbReference type="InterPro" id="IPR022677">
    <property type="entry name" value="NMT_C"/>
</dbReference>
<feature type="domain" description="Glycylpeptide N-tetradecanoyltransferase C-terminal" evidence="9">
    <location>
        <begin position="214"/>
        <end position="400"/>
    </location>
</feature>
<evidence type="ECO:0000259" key="9">
    <source>
        <dbReference type="Pfam" id="PF02799"/>
    </source>
</evidence>
<dbReference type="FunFam" id="3.40.630.170:FF:000003">
    <property type="entry name" value="Glycylpeptide N-tetradecanoyltransferase"/>
    <property type="match status" value="1"/>
</dbReference>
<dbReference type="PROSITE" id="PS00975">
    <property type="entry name" value="NMT_1"/>
    <property type="match status" value="1"/>
</dbReference>
<evidence type="ECO:0000259" key="8">
    <source>
        <dbReference type="Pfam" id="PF01233"/>
    </source>
</evidence>
<dbReference type="GO" id="GO:0005829">
    <property type="term" value="C:cytosol"/>
    <property type="evidence" value="ECO:0007669"/>
    <property type="project" value="EnsemblFungi"/>
</dbReference>
<accession>A0A1Y2D0W2</accession>
<keyword evidence="4 6" id="KW-0808">Transferase</keyword>
<dbReference type="SUPFAM" id="SSF55729">
    <property type="entry name" value="Acyl-CoA N-acyltransferases (Nat)"/>
    <property type="match status" value="2"/>
</dbReference>
<evidence type="ECO:0000256" key="2">
    <source>
        <dbReference type="ARBA" id="ARBA00012923"/>
    </source>
</evidence>
<dbReference type="PANTHER" id="PTHR11377:SF5">
    <property type="entry name" value="GLYCYLPEPTIDE N-TETRADECANOYLTRANSFERASE"/>
    <property type="match status" value="1"/>
</dbReference>
<dbReference type="PANTHER" id="PTHR11377">
    <property type="entry name" value="N-MYRISTOYL TRANSFERASE"/>
    <property type="match status" value="1"/>
</dbReference>
<dbReference type="FunFam" id="3.40.630.30:FF:000042">
    <property type="entry name" value="Glycylpeptide N-tetradecanoyltransferase"/>
    <property type="match status" value="1"/>
</dbReference>
<comment type="catalytic activity">
    <reaction evidence="6">
        <text>N-terminal glycyl-[protein] + tetradecanoyl-CoA = N-tetradecanoylglycyl-[protein] + CoA + H(+)</text>
        <dbReference type="Rhea" id="RHEA:15521"/>
        <dbReference type="Rhea" id="RHEA-COMP:12666"/>
        <dbReference type="Rhea" id="RHEA-COMP:12667"/>
        <dbReference type="ChEBI" id="CHEBI:15378"/>
        <dbReference type="ChEBI" id="CHEBI:57287"/>
        <dbReference type="ChEBI" id="CHEBI:57385"/>
        <dbReference type="ChEBI" id="CHEBI:64723"/>
        <dbReference type="ChEBI" id="CHEBI:133050"/>
        <dbReference type="EC" id="2.3.1.97"/>
    </reaction>
</comment>
<dbReference type="Proteomes" id="UP000193642">
    <property type="component" value="Unassembled WGS sequence"/>
</dbReference>
<reference evidence="10 11" key="1">
    <citation type="submission" date="2016-07" db="EMBL/GenBank/DDBJ databases">
        <title>Pervasive Adenine N6-methylation of Active Genes in Fungi.</title>
        <authorList>
            <consortium name="DOE Joint Genome Institute"/>
            <person name="Mondo S.J."/>
            <person name="Dannebaum R.O."/>
            <person name="Kuo R.C."/>
            <person name="Labutti K."/>
            <person name="Haridas S."/>
            <person name="Kuo A."/>
            <person name="Salamov A."/>
            <person name="Ahrendt S.R."/>
            <person name="Lipzen A."/>
            <person name="Sullivan W."/>
            <person name="Andreopoulos W.B."/>
            <person name="Clum A."/>
            <person name="Lindquist E."/>
            <person name="Daum C."/>
            <person name="Ramamoorthy G.K."/>
            <person name="Gryganskyi A."/>
            <person name="Culley D."/>
            <person name="Magnuson J.K."/>
            <person name="James T.Y."/>
            <person name="O'Malley M.A."/>
            <person name="Stajich J.E."/>
            <person name="Spatafora J.W."/>
            <person name="Visel A."/>
            <person name="Grigoriev I.V."/>
        </authorList>
    </citation>
    <scope>NUCLEOTIDE SEQUENCE [LARGE SCALE GENOMIC DNA]</scope>
    <source>
        <strain evidence="10 11">JEL800</strain>
    </source>
</reference>
<dbReference type="PIRSF" id="PIRSF015892">
    <property type="entry name" value="N-myristl_transf"/>
    <property type="match status" value="1"/>
</dbReference>
<dbReference type="Pfam" id="PF02799">
    <property type="entry name" value="NMT_C"/>
    <property type="match status" value="1"/>
</dbReference>
<dbReference type="OrthoDB" id="60315at2759"/>
<organism evidence="10 11">
    <name type="scientific">Rhizoclosmatium globosum</name>
    <dbReference type="NCBI Taxonomy" id="329046"/>
    <lineage>
        <taxon>Eukaryota</taxon>
        <taxon>Fungi</taxon>
        <taxon>Fungi incertae sedis</taxon>
        <taxon>Chytridiomycota</taxon>
        <taxon>Chytridiomycota incertae sedis</taxon>
        <taxon>Chytridiomycetes</taxon>
        <taxon>Chytridiales</taxon>
        <taxon>Chytriomycetaceae</taxon>
        <taxon>Rhizoclosmatium</taxon>
    </lineage>
</organism>
<dbReference type="AlphaFoldDB" id="A0A1Y2D0W2"/>
<sequence>MFDGQDDQEDDKNVLKPSSEYKFWNTQPVPKSEEIIEQDGAIEPDVPLDQIRQTPYDLNAQFEWTFVDVNDEAQLKETYQLLSENYVEDKDSTFRFDYSREFLKWAIQPPGWKKEWHLGVRVKQSQKLVAFISAIPGDLQVRDSIQRIVEINFLCIHKKLRSKRLAPVLIKEITRLVNLTGIFQAAYTAGKVIPKPVSQCRYYHRSLNFKKLLDIGFSFVPRDQTVASMIKRLKVPAEPQVPGTRAMQAKDIPEVAALLKEFLSIRADLYPVFSEEELKHWLLPIKDVVYSYVVEDPQTGKVTDFYSFYNLPSSVLKNEKYTHLRAAYLFYYTPKGMGKDLNRTTAIMKDALIQAVANNFDVFNCLDLMGNDRFLETLLFGKGDGVLNYYLYNYRCRDVQPSNMGLVLL</sequence>
<evidence type="ECO:0000313" key="10">
    <source>
        <dbReference type="EMBL" id="ORY52933.1"/>
    </source>
</evidence>
<dbReference type="InterPro" id="IPR000903">
    <property type="entry name" value="NMT"/>
</dbReference>
<dbReference type="InterPro" id="IPR022678">
    <property type="entry name" value="NMT_CS"/>
</dbReference>
<keyword evidence="11" id="KW-1185">Reference proteome</keyword>
<feature type="domain" description="Glycylpeptide N-tetradecanoyltransferase N-terminal" evidence="8">
    <location>
        <begin position="42"/>
        <end position="200"/>
    </location>
</feature>
<dbReference type="EC" id="2.3.1.97" evidence="2 6"/>
<protein>
    <recommendedName>
        <fullName evidence="3 6">Glycylpeptide N-tetradecanoyltransferase</fullName>
        <ecNumber evidence="2 6">2.3.1.97</ecNumber>
    </recommendedName>
</protein>
<dbReference type="Gene3D" id="3.40.630.170">
    <property type="match status" value="1"/>
</dbReference>
<evidence type="ECO:0000256" key="4">
    <source>
        <dbReference type="ARBA" id="ARBA00022679"/>
    </source>
</evidence>
<comment type="caution">
    <text evidence="10">The sequence shown here is derived from an EMBL/GenBank/DDBJ whole genome shotgun (WGS) entry which is preliminary data.</text>
</comment>
<evidence type="ECO:0000256" key="7">
    <source>
        <dbReference type="RuleBase" id="RU004178"/>
    </source>
</evidence>
<evidence type="ECO:0000256" key="1">
    <source>
        <dbReference type="ARBA" id="ARBA00009469"/>
    </source>
</evidence>
<comment type="function">
    <text evidence="6">Adds a myristoyl group to the N-terminal glycine residue of certain cellular proteins.</text>
</comment>